<protein>
    <submittedName>
        <fullName evidence="2">Uncharacterized protein</fullName>
    </submittedName>
</protein>
<evidence type="ECO:0000313" key="2">
    <source>
        <dbReference type="EMBL" id="KAK4546568.1"/>
    </source>
</evidence>
<name>A0AAV9JMS1_9PEZI</name>
<dbReference type="EMBL" id="JAVFHQ010000014">
    <property type="protein sequence ID" value="KAK4546568.1"/>
    <property type="molecule type" value="Genomic_DNA"/>
</dbReference>
<dbReference type="FunFam" id="3.30.1330.40:FF:000001">
    <property type="entry name" value="L-PSP family endoribonuclease"/>
    <property type="match status" value="1"/>
</dbReference>
<dbReference type="CDD" id="cd00448">
    <property type="entry name" value="YjgF_YER057c_UK114_family"/>
    <property type="match status" value="1"/>
</dbReference>
<dbReference type="GO" id="GO:0005739">
    <property type="term" value="C:mitochondrion"/>
    <property type="evidence" value="ECO:0007669"/>
    <property type="project" value="UniProtKB-ARBA"/>
</dbReference>
<dbReference type="GO" id="GO:0019239">
    <property type="term" value="F:deaminase activity"/>
    <property type="evidence" value="ECO:0007669"/>
    <property type="project" value="TreeGrafter"/>
</dbReference>
<dbReference type="InterPro" id="IPR006175">
    <property type="entry name" value="YjgF/YER057c/UK114"/>
</dbReference>
<organism evidence="2 3">
    <name type="scientific">Oleoguttula mirabilis</name>
    <dbReference type="NCBI Taxonomy" id="1507867"/>
    <lineage>
        <taxon>Eukaryota</taxon>
        <taxon>Fungi</taxon>
        <taxon>Dikarya</taxon>
        <taxon>Ascomycota</taxon>
        <taxon>Pezizomycotina</taxon>
        <taxon>Dothideomycetes</taxon>
        <taxon>Dothideomycetidae</taxon>
        <taxon>Mycosphaerellales</taxon>
        <taxon>Teratosphaeriaceae</taxon>
        <taxon>Oleoguttula</taxon>
    </lineage>
</organism>
<sequence length="130" mass="13916">MSANKKIIVTDKAPKALPGIYSQAVVANGTVYCSGSVAMDPATGKIIDGDVQAHTHQCIKNLTAVLEAAGTTIDNVVKVNVFLEDMKDFAAMNEIYMQYWGENKPCRTCVAAKQLPLGTDVEIECIAVLP</sequence>
<proteinExistence type="inferred from homology"/>
<comment type="similarity">
    <text evidence="1">Belongs to the RutC family.</text>
</comment>
<dbReference type="InterPro" id="IPR035959">
    <property type="entry name" value="RutC-like_sf"/>
</dbReference>
<evidence type="ECO:0000256" key="1">
    <source>
        <dbReference type="ARBA" id="ARBA00010552"/>
    </source>
</evidence>
<dbReference type="GO" id="GO:0005829">
    <property type="term" value="C:cytosol"/>
    <property type="evidence" value="ECO:0007669"/>
    <property type="project" value="TreeGrafter"/>
</dbReference>
<evidence type="ECO:0000313" key="3">
    <source>
        <dbReference type="Proteomes" id="UP001324427"/>
    </source>
</evidence>
<dbReference type="PANTHER" id="PTHR11803">
    <property type="entry name" value="2-IMINOBUTANOATE/2-IMINOPROPANOATE DEAMINASE RIDA"/>
    <property type="match status" value="1"/>
</dbReference>
<dbReference type="Proteomes" id="UP001324427">
    <property type="component" value="Unassembled WGS sequence"/>
</dbReference>
<dbReference type="SUPFAM" id="SSF55298">
    <property type="entry name" value="YjgF-like"/>
    <property type="match status" value="1"/>
</dbReference>
<keyword evidence="3" id="KW-1185">Reference proteome</keyword>
<reference evidence="2 3" key="1">
    <citation type="submission" date="2021-11" db="EMBL/GenBank/DDBJ databases">
        <title>Black yeast isolated from Biological Soil Crust.</title>
        <authorList>
            <person name="Kurbessoian T."/>
        </authorList>
    </citation>
    <scope>NUCLEOTIDE SEQUENCE [LARGE SCALE GENOMIC DNA]</scope>
    <source>
        <strain evidence="2 3">CCFEE 5522</strain>
    </source>
</reference>
<gene>
    <name evidence="2" type="ORF">LTR36_001785</name>
</gene>
<dbReference type="PANTHER" id="PTHR11803:SF22">
    <property type="entry name" value="ENDORIBONUCLEASE FAMILY PROTEIN BRT1, PUTATIVE (AFU_ORTHOLOGUE AFUA_5G03780)-RELATED"/>
    <property type="match status" value="1"/>
</dbReference>
<comment type="caution">
    <text evidence="2">The sequence shown here is derived from an EMBL/GenBank/DDBJ whole genome shotgun (WGS) entry which is preliminary data.</text>
</comment>
<dbReference type="NCBIfam" id="TIGR00004">
    <property type="entry name" value="Rid family detoxifying hydrolase"/>
    <property type="match status" value="1"/>
</dbReference>
<accession>A0AAV9JMS1</accession>
<dbReference type="AlphaFoldDB" id="A0AAV9JMS1"/>
<dbReference type="InterPro" id="IPR006056">
    <property type="entry name" value="RidA"/>
</dbReference>
<dbReference type="Gene3D" id="3.30.1330.40">
    <property type="entry name" value="RutC-like"/>
    <property type="match status" value="1"/>
</dbReference>
<dbReference type="Pfam" id="PF01042">
    <property type="entry name" value="Ribonuc_L-PSP"/>
    <property type="match status" value="1"/>
</dbReference>